<reference evidence="1" key="2">
    <citation type="journal article" date="2022" name="New Phytol.">
        <title>Evolutionary transition to the ectomycorrhizal habit in the genomes of a hyperdiverse lineage of mushroom-forming fungi.</title>
        <authorList>
            <person name="Looney B."/>
            <person name="Miyauchi S."/>
            <person name="Morin E."/>
            <person name="Drula E."/>
            <person name="Courty P.E."/>
            <person name="Kohler A."/>
            <person name="Kuo A."/>
            <person name="LaButti K."/>
            <person name="Pangilinan J."/>
            <person name="Lipzen A."/>
            <person name="Riley R."/>
            <person name="Andreopoulos W."/>
            <person name="He G."/>
            <person name="Johnson J."/>
            <person name="Nolan M."/>
            <person name="Tritt A."/>
            <person name="Barry K.W."/>
            <person name="Grigoriev I.V."/>
            <person name="Nagy L.G."/>
            <person name="Hibbett D."/>
            <person name="Henrissat B."/>
            <person name="Matheny P.B."/>
            <person name="Labbe J."/>
            <person name="Martin F.M."/>
        </authorList>
    </citation>
    <scope>NUCLEOTIDE SEQUENCE</scope>
    <source>
        <strain evidence="1">EC-137</strain>
    </source>
</reference>
<evidence type="ECO:0000313" key="2">
    <source>
        <dbReference type="Proteomes" id="UP000814128"/>
    </source>
</evidence>
<evidence type="ECO:0000313" key="1">
    <source>
        <dbReference type="EMBL" id="KAI0030595.1"/>
    </source>
</evidence>
<protein>
    <submittedName>
        <fullName evidence="1">Uncharacterized protein</fullName>
    </submittedName>
</protein>
<comment type="caution">
    <text evidence="1">The sequence shown here is derived from an EMBL/GenBank/DDBJ whole genome shotgun (WGS) entry which is preliminary data.</text>
</comment>
<accession>A0ACB8QG86</accession>
<dbReference type="Proteomes" id="UP000814128">
    <property type="component" value="Unassembled WGS sequence"/>
</dbReference>
<proteinExistence type="predicted"/>
<name>A0ACB8QG86_9AGAM</name>
<keyword evidence="2" id="KW-1185">Reference proteome</keyword>
<reference evidence="1" key="1">
    <citation type="submission" date="2021-02" db="EMBL/GenBank/DDBJ databases">
        <authorList>
            <consortium name="DOE Joint Genome Institute"/>
            <person name="Ahrendt S."/>
            <person name="Looney B.P."/>
            <person name="Miyauchi S."/>
            <person name="Morin E."/>
            <person name="Drula E."/>
            <person name="Courty P.E."/>
            <person name="Chicoki N."/>
            <person name="Fauchery L."/>
            <person name="Kohler A."/>
            <person name="Kuo A."/>
            <person name="Labutti K."/>
            <person name="Pangilinan J."/>
            <person name="Lipzen A."/>
            <person name="Riley R."/>
            <person name="Andreopoulos W."/>
            <person name="He G."/>
            <person name="Johnson J."/>
            <person name="Barry K.W."/>
            <person name="Grigoriev I.V."/>
            <person name="Nagy L."/>
            <person name="Hibbett D."/>
            <person name="Henrissat B."/>
            <person name="Matheny P.B."/>
            <person name="Labbe J."/>
            <person name="Martin F."/>
        </authorList>
    </citation>
    <scope>NUCLEOTIDE SEQUENCE</scope>
    <source>
        <strain evidence="1">EC-137</strain>
    </source>
</reference>
<gene>
    <name evidence="1" type="ORF">K488DRAFT_87633</name>
</gene>
<dbReference type="EMBL" id="MU273614">
    <property type="protein sequence ID" value="KAI0030595.1"/>
    <property type="molecule type" value="Genomic_DNA"/>
</dbReference>
<sequence length="271" mass="29072">MSDIISGILDVKCCLTLLSSTPLLKELCLDYAIDPDLSQKVYPGVIVDLPHLKVAVLKGAGPELTSLWSHIAAPPSTSLRLDVSTYGDTTPNAFFNALCTHACASGNDMLVIERCDVDGSVTFSIHPSPRQTADQPWDSPCPPILALKLPYYADSTCPLSVPAILHQLGRIIGLCIHTFIVACDLGRQKSLDDALRAFTAVLTVFASPRNLTLFNVLHRADFVFPALSTVVLSGEVREPAFLVLGARAIAGRPVQRIILRGASDGGWDGNL</sequence>
<organism evidence="1 2">
    <name type="scientific">Vararia minispora EC-137</name>
    <dbReference type="NCBI Taxonomy" id="1314806"/>
    <lineage>
        <taxon>Eukaryota</taxon>
        <taxon>Fungi</taxon>
        <taxon>Dikarya</taxon>
        <taxon>Basidiomycota</taxon>
        <taxon>Agaricomycotina</taxon>
        <taxon>Agaricomycetes</taxon>
        <taxon>Russulales</taxon>
        <taxon>Lachnocladiaceae</taxon>
        <taxon>Vararia</taxon>
    </lineage>
</organism>